<sequence>MFCNVSESCGCVTYKKPHIACLILARGGSKGIPKKNLAKINGTTLLGRSLLAINEFSRFSSVWVSTDSIDIAKEAKRLSAQVHWRSRESAIDSASSITGVQDFSS</sequence>
<dbReference type="Gene3D" id="3.90.550.10">
    <property type="entry name" value="Spore Coat Polysaccharide Biosynthesis Protein SpsA, Chain A"/>
    <property type="match status" value="1"/>
</dbReference>
<evidence type="ECO:0000313" key="2">
    <source>
        <dbReference type="Proteomes" id="UP001148838"/>
    </source>
</evidence>
<dbReference type="Proteomes" id="UP001148838">
    <property type="component" value="Unassembled WGS sequence"/>
</dbReference>
<dbReference type="PANTHER" id="PTHR21485:SF3">
    <property type="entry name" value="N-ACYLNEURAMINATE CYTIDYLYLTRANSFERASE"/>
    <property type="match status" value="1"/>
</dbReference>
<dbReference type="Pfam" id="PF02348">
    <property type="entry name" value="CTP_transf_3"/>
    <property type="match status" value="1"/>
</dbReference>
<comment type="caution">
    <text evidence="1">The sequence shown here is derived from an EMBL/GenBank/DDBJ whole genome shotgun (WGS) entry which is preliminary data.</text>
</comment>
<protein>
    <submittedName>
        <fullName evidence="1">Uncharacterized protein</fullName>
    </submittedName>
</protein>
<accession>A0ABQ8TFR6</accession>
<proteinExistence type="predicted"/>
<organism evidence="1 2">
    <name type="scientific">Periplaneta americana</name>
    <name type="common">American cockroach</name>
    <name type="synonym">Blatta americana</name>
    <dbReference type="NCBI Taxonomy" id="6978"/>
    <lineage>
        <taxon>Eukaryota</taxon>
        <taxon>Metazoa</taxon>
        <taxon>Ecdysozoa</taxon>
        <taxon>Arthropoda</taxon>
        <taxon>Hexapoda</taxon>
        <taxon>Insecta</taxon>
        <taxon>Pterygota</taxon>
        <taxon>Neoptera</taxon>
        <taxon>Polyneoptera</taxon>
        <taxon>Dictyoptera</taxon>
        <taxon>Blattodea</taxon>
        <taxon>Blattoidea</taxon>
        <taxon>Blattidae</taxon>
        <taxon>Blattinae</taxon>
        <taxon>Periplaneta</taxon>
    </lineage>
</organism>
<evidence type="ECO:0000313" key="1">
    <source>
        <dbReference type="EMBL" id="KAJ4444540.1"/>
    </source>
</evidence>
<dbReference type="SUPFAM" id="SSF53448">
    <property type="entry name" value="Nucleotide-diphospho-sugar transferases"/>
    <property type="match status" value="1"/>
</dbReference>
<dbReference type="EMBL" id="JAJSOF020000011">
    <property type="protein sequence ID" value="KAJ4444540.1"/>
    <property type="molecule type" value="Genomic_DNA"/>
</dbReference>
<keyword evidence="2" id="KW-1185">Reference proteome</keyword>
<name>A0ABQ8TFR6_PERAM</name>
<dbReference type="InterPro" id="IPR050793">
    <property type="entry name" value="CMP-NeuNAc_synthase"/>
</dbReference>
<reference evidence="1 2" key="1">
    <citation type="journal article" date="2022" name="Allergy">
        <title>Genome assembly and annotation of Periplaneta americana reveal a comprehensive cockroach allergen profile.</title>
        <authorList>
            <person name="Wang L."/>
            <person name="Xiong Q."/>
            <person name="Saelim N."/>
            <person name="Wang L."/>
            <person name="Nong W."/>
            <person name="Wan A.T."/>
            <person name="Shi M."/>
            <person name="Liu X."/>
            <person name="Cao Q."/>
            <person name="Hui J.H.L."/>
            <person name="Sookrung N."/>
            <person name="Leung T.F."/>
            <person name="Tungtrongchitr A."/>
            <person name="Tsui S.K.W."/>
        </authorList>
    </citation>
    <scope>NUCLEOTIDE SEQUENCE [LARGE SCALE GENOMIC DNA]</scope>
    <source>
        <strain evidence="1">PWHHKU_190912</strain>
    </source>
</reference>
<gene>
    <name evidence="1" type="ORF">ANN_06335</name>
</gene>
<dbReference type="InterPro" id="IPR029044">
    <property type="entry name" value="Nucleotide-diphossugar_trans"/>
</dbReference>
<dbReference type="InterPro" id="IPR003329">
    <property type="entry name" value="Cytidylyl_trans"/>
</dbReference>
<dbReference type="PANTHER" id="PTHR21485">
    <property type="entry name" value="HAD SUPERFAMILY MEMBERS CMAS AND KDSC"/>
    <property type="match status" value="1"/>
</dbReference>